<reference evidence="3" key="1">
    <citation type="submission" date="2016-06" db="EMBL/GenBank/DDBJ databases">
        <title>Parallel loss of symbiosis genes in relatives of nitrogen-fixing non-legume Parasponia.</title>
        <authorList>
            <person name="Van Velzen R."/>
            <person name="Holmer R."/>
            <person name="Bu F."/>
            <person name="Rutten L."/>
            <person name="Van Zeijl A."/>
            <person name="Liu W."/>
            <person name="Santuari L."/>
            <person name="Cao Q."/>
            <person name="Sharma T."/>
            <person name="Shen D."/>
            <person name="Roswanjaya Y."/>
            <person name="Wardhani T."/>
            <person name="Kalhor M.S."/>
            <person name="Jansen J."/>
            <person name="Van den Hoogen J."/>
            <person name="Gungor B."/>
            <person name="Hartog M."/>
            <person name="Hontelez J."/>
            <person name="Verver J."/>
            <person name="Yang W.-C."/>
            <person name="Schijlen E."/>
            <person name="Repin R."/>
            <person name="Schilthuizen M."/>
            <person name="Schranz E."/>
            <person name="Heidstra R."/>
            <person name="Miyata K."/>
            <person name="Fedorova E."/>
            <person name="Kohlen W."/>
            <person name="Bisseling T."/>
            <person name="Smit S."/>
            <person name="Geurts R."/>
        </authorList>
    </citation>
    <scope>NUCLEOTIDE SEQUENCE [LARGE SCALE GENOMIC DNA]</scope>
    <source>
        <strain evidence="3">cv. WU1-14</strain>
    </source>
</reference>
<comment type="caution">
    <text evidence="2">The sequence shown here is derived from an EMBL/GenBank/DDBJ whole genome shotgun (WGS) entry which is preliminary data.</text>
</comment>
<proteinExistence type="predicted"/>
<organism evidence="2 3">
    <name type="scientific">Parasponia andersonii</name>
    <name type="common">Sponia andersonii</name>
    <dbReference type="NCBI Taxonomy" id="3476"/>
    <lineage>
        <taxon>Eukaryota</taxon>
        <taxon>Viridiplantae</taxon>
        <taxon>Streptophyta</taxon>
        <taxon>Embryophyta</taxon>
        <taxon>Tracheophyta</taxon>
        <taxon>Spermatophyta</taxon>
        <taxon>Magnoliopsida</taxon>
        <taxon>eudicotyledons</taxon>
        <taxon>Gunneridae</taxon>
        <taxon>Pentapetalae</taxon>
        <taxon>rosids</taxon>
        <taxon>fabids</taxon>
        <taxon>Rosales</taxon>
        <taxon>Cannabaceae</taxon>
        <taxon>Parasponia</taxon>
    </lineage>
</organism>
<gene>
    <name evidence="2" type="ORF">PanWU01x14_006930</name>
</gene>
<feature type="region of interest" description="Disordered" evidence="1">
    <location>
        <begin position="24"/>
        <end position="48"/>
    </location>
</feature>
<evidence type="ECO:0000256" key="1">
    <source>
        <dbReference type="SAM" id="MobiDB-lite"/>
    </source>
</evidence>
<evidence type="ECO:0000313" key="2">
    <source>
        <dbReference type="EMBL" id="PON80243.1"/>
    </source>
</evidence>
<accession>A0A2P5E3Y0</accession>
<keyword evidence="3" id="KW-1185">Reference proteome</keyword>
<evidence type="ECO:0000313" key="3">
    <source>
        <dbReference type="Proteomes" id="UP000237105"/>
    </source>
</evidence>
<name>A0A2P5E3Y0_PARAD</name>
<protein>
    <submittedName>
        <fullName evidence="2">Uncharacterized protein</fullName>
    </submittedName>
</protein>
<dbReference type="OrthoDB" id="10361137at2759"/>
<dbReference type="Proteomes" id="UP000237105">
    <property type="component" value="Unassembled WGS sequence"/>
</dbReference>
<dbReference type="EMBL" id="JXTB01000002">
    <property type="protein sequence ID" value="PON80243.1"/>
    <property type="molecule type" value="Genomic_DNA"/>
</dbReference>
<sequence length="79" mass="8724">MTRTKKQACKCKLEPVHFFLGHGKLTKGDNNIPHTKGHGSIDSTMVSKREGPIKPMKLKTRGQVARIPFSGVTKILLKA</sequence>
<dbReference type="AlphaFoldDB" id="A0A2P5E3Y0"/>